<name>A0A0D7A800_9AGAR</name>
<feature type="non-terminal residue" evidence="3">
    <location>
        <position position="1"/>
    </location>
</feature>
<feature type="domain" description="Arrestin C-terminal-like" evidence="2">
    <location>
        <begin position="173"/>
        <end position="308"/>
    </location>
</feature>
<dbReference type="InterPro" id="IPR014756">
    <property type="entry name" value="Ig_E-set"/>
</dbReference>
<dbReference type="Gene3D" id="2.60.40.640">
    <property type="match status" value="2"/>
</dbReference>
<dbReference type="InterPro" id="IPR011022">
    <property type="entry name" value="Arrestin_C-like"/>
</dbReference>
<dbReference type="InterPro" id="IPR053060">
    <property type="entry name" value="Cytokinesis_Signaling_Reg"/>
</dbReference>
<dbReference type="GO" id="GO:0000917">
    <property type="term" value="P:division septum assembly"/>
    <property type="evidence" value="ECO:0007669"/>
    <property type="project" value="TreeGrafter"/>
</dbReference>
<evidence type="ECO:0000256" key="1">
    <source>
        <dbReference type="SAM" id="MobiDB-lite"/>
    </source>
</evidence>
<dbReference type="PANTHER" id="PTHR36419:SF1">
    <property type="entry name" value="RHO1 GEF LOCALIZING PROTEIN 1"/>
    <property type="match status" value="1"/>
</dbReference>
<dbReference type="PANTHER" id="PTHR36419">
    <property type="entry name" value="ARRESTIN FAMILY PROTEIN 1"/>
    <property type="match status" value="1"/>
</dbReference>
<evidence type="ECO:0000313" key="3">
    <source>
        <dbReference type="EMBL" id="KIY46850.1"/>
    </source>
</evidence>
<gene>
    <name evidence="3" type="ORF">FISHEDRAFT_46462</name>
</gene>
<feature type="region of interest" description="Disordered" evidence="1">
    <location>
        <begin position="355"/>
        <end position="397"/>
    </location>
</feature>
<dbReference type="EMBL" id="KN882021">
    <property type="protein sequence ID" value="KIY46850.1"/>
    <property type="molecule type" value="Genomic_DNA"/>
</dbReference>
<proteinExistence type="predicted"/>
<dbReference type="InterPro" id="IPR014752">
    <property type="entry name" value="Arrestin-like_C"/>
</dbReference>
<dbReference type="AlphaFoldDB" id="A0A0D7A800"/>
<organism evidence="3 4">
    <name type="scientific">Fistulina hepatica ATCC 64428</name>
    <dbReference type="NCBI Taxonomy" id="1128425"/>
    <lineage>
        <taxon>Eukaryota</taxon>
        <taxon>Fungi</taxon>
        <taxon>Dikarya</taxon>
        <taxon>Basidiomycota</taxon>
        <taxon>Agaricomycotina</taxon>
        <taxon>Agaricomycetes</taxon>
        <taxon>Agaricomycetidae</taxon>
        <taxon>Agaricales</taxon>
        <taxon>Fistulinaceae</taxon>
        <taxon>Fistulina</taxon>
    </lineage>
</organism>
<dbReference type="Proteomes" id="UP000054144">
    <property type="component" value="Unassembled WGS sequence"/>
</dbReference>
<keyword evidence="4" id="KW-1185">Reference proteome</keyword>
<dbReference type="SUPFAM" id="SSF81296">
    <property type="entry name" value="E set domains"/>
    <property type="match status" value="1"/>
</dbReference>
<dbReference type="OrthoDB" id="4001642at2759"/>
<sequence>LRPPPNVDFVDGYPGIPAGPNRPTAMVKGAVEVRVPPQGVKAKWVRIELNKIESLPRASPSPSNTFADFVGESPVTLWSNSGSDDYGILHSADFPFEIRIPENLPPSMQLEGKAGIRYELVARVCVKAKRGLFFRSRKPQIEAERTLIMIDKHDLHSIWPIYNQPDRRQMNQDGVELTVERTQTCYGPGARVAVQATVKSDSLHTVILRGFELTLKETIVFKAGNPTRSKKGGPQTKSTAICETKLPVNATLYGGGQHSAELSCLIAPRHTTASVQSARYIDITYTLLVKALMGTGTHLIMTLPVMVTNWEPHISLEALRRIGNVPHLTLVSGSTATPFPRPGLDASSHAATVPHAVSSSRIQGADSRTVGAHPYGIEKPDEFGMRRGGSATSQADGSTTGKEVLLYFFENPNDRLCLLRTGCCSYSSR</sequence>
<accession>A0A0D7A800</accession>
<dbReference type="Pfam" id="PF02752">
    <property type="entry name" value="Arrestin_C"/>
    <property type="match status" value="1"/>
</dbReference>
<dbReference type="GO" id="GO:0000935">
    <property type="term" value="C:division septum"/>
    <property type="evidence" value="ECO:0007669"/>
    <property type="project" value="TreeGrafter"/>
</dbReference>
<evidence type="ECO:0000259" key="2">
    <source>
        <dbReference type="Pfam" id="PF02752"/>
    </source>
</evidence>
<reference evidence="3 4" key="1">
    <citation type="journal article" date="2015" name="Fungal Genet. Biol.">
        <title>Evolution of novel wood decay mechanisms in Agaricales revealed by the genome sequences of Fistulina hepatica and Cylindrobasidium torrendii.</title>
        <authorList>
            <person name="Floudas D."/>
            <person name="Held B.W."/>
            <person name="Riley R."/>
            <person name="Nagy L.G."/>
            <person name="Koehler G."/>
            <person name="Ransdell A.S."/>
            <person name="Younus H."/>
            <person name="Chow J."/>
            <person name="Chiniquy J."/>
            <person name="Lipzen A."/>
            <person name="Tritt A."/>
            <person name="Sun H."/>
            <person name="Haridas S."/>
            <person name="LaButti K."/>
            <person name="Ohm R.A."/>
            <person name="Kues U."/>
            <person name="Blanchette R.A."/>
            <person name="Grigoriev I.V."/>
            <person name="Minto R.E."/>
            <person name="Hibbett D.S."/>
        </authorList>
    </citation>
    <scope>NUCLEOTIDE SEQUENCE [LARGE SCALE GENOMIC DNA]</scope>
    <source>
        <strain evidence="3 4">ATCC 64428</strain>
    </source>
</reference>
<feature type="compositionally biased region" description="Basic and acidic residues" evidence="1">
    <location>
        <begin position="376"/>
        <end position="385"/>
    </location>
</feature>
<protein>
    <recommendedName>
        <fullName evidence="2">Arrestin C-terminal-like domain-containing protein</fullName>
    </recommendedName>
</protein>
<evidence type="ECO:0000313" key="4">
    <source>
        <dbReference type="Proteomes" id="UP000054144"/>
    </source>
</evidence>